<evidence type="ECO:0000313" key="1">
    <source>
        <dbReference type="EMBL" id="VFS47571.1"/>
    </source>
</evidence>
<protein>
    <submittedName>
        <fullName evidence="1">Pheromone autoinducer 2 transporter</fullName>
    </submittedName>
</protein>
<accession>A0A484ZIQ9</accession>
<reference evidence="1 2" key="1">
    <citation type="submission" date="2019-03" db="EMBL/GenBank/DDBJ databases">
        <authorList>
            <consortium name="Pathogen Informatics"/>
        </authorList>
    </citation>
    <scope>NUCLEOTIDE SEQUENCE [LARGE SCALE GENOMIC DNA]</scope>
    <source>
        <strain evidence="1 2">NCTC12282</strain>
    </source>
</reference>
<dbReference type="AlphaFoldDB" id="A0A484ZIQ9"/>
<gene>
    <name evidence="1" type="ORF">NCTC12282_02509</name>
</gene>
<proteinExistence type="predicted"/>
<dbReference type="Proteomes" id="UP000373449">
    <property type="component" value="Unassembled WGS sequence"/>
</dbReference>
<sequence length="57" mass="6058">MDRCEIRHAVGRSGLMLNYIPNIGSFIAAVPPILQACYLTVFADGLAVLAAILPSTL</sequence>
<dbReference type="EMBL" id="CAADJA010000002">
    <property type="protein sequence ID" value="VFS47571.1"/>
    <property type="molecule type" value="Genomic_DNA"/>
</dbReference>
<name>A0A484ZIQ9_9GAMM</name>
<evidence type="ECO:0000313" key="2">
    <source>
        <dbReference type="Proteomes" id="UP000373449"/>
    </source>
</evidence>
<organism evidence="1 2">
    <name type="scientific">Budvicia aquatica</name>
    <dbReference type="NCBI Taxonomy" id="82979"/>
    <lineage>
        <taxon>Bacteria</taxon>
        <taxon>Pseudomonadati</taxon>
        <taxon>Pseudomonadota</taxon>
        <taxon>Gammaproteobacteria</taxon>
        <taxon>Enterobacterales</taxon>
        <taxon>Budviciaceae</taxon>
        <taxon>Budvicia</taxon>
    </lineage>
</organism>